<evidence type="ECO:0000313" key="2">
    <source>
        <dbReference type="EMBL" id="GBP73563.1"/>
    </source>
</evidence>
<dbReference type="EMBL" id="BGZK01001178">
    <property type="protein sequence ID" value="GBP73563.1"/>
    <property type="molecule type" value="Genomic_DNA"/>
</dbReference>
<feature type="compositionally biased region" description="Basic and acidic residues" evidence="1">
    <location>
        <begin position="123"/>
        <end position="148"/>
    </location>
</feature>
<evidence type="ECO:0000256" key="1">
    <source>
        <dbReference type="SAM" id="MobiDB-lite"/>
    </source>
</evidence>
<keyword evidence="3" id="KW-1185">Reference proteome</keyword>
<comment type="caution">
    <text evidence="2">The sequence shown here is derived from an EMBL/GenBank/DDBJ whole genome shotgun (WGS) entry which is preliminary data.</text>
</comment>
<proteinExistence type="predicted"/>
<dbReference type="Proteomes" id="UP000299102">
    <property type="component" value="Unassembled WGS sequence"/>
</dbReference>
<evidence type="ECO:0000313" key="3">
    <source>
        <dbReference type="Proteomes" id="UP000299102"/>
    </source>
</evidence>
<dbReference type="AlphaFoldDB" id="A0A4C1YE00"/>
<gene>
    <name evidence="2" type="ORF">EVAR_99157_1</name>
</gene>
<name>A0A4C1YE00_EUMVA</name>
<protein>
    <submittedName>
        <fullName evidence="2">Uncharacterized protein</fullName>
    </submittedName>
</protein>
<feature type="region of interest" description="Disordered" evidence="1">
    <location>
        <begin position="109"/>
        <end position="149"/>
    </location>
</feature>
<sequence>MALIEPWRRPLNVYTRYRTAVVTQPRQAIRVTFVSYSRFRLFYDRANCSTTLTRTAIRDNEWRRDKAARCRLPAGAPPASSLLTYSLQRNSVCNFEPCTSRIGIESRTESRIDSQVSASKSRVGPELELRDQDRNQKQHRDRNTERTRSGLTAKLLNLKGM</sequence>
<organism evidence="2 3">
    <name type="scientific">Eumeta variegata</name>
    <name type="common">Bagworm moth</name>
    <name type="synonym">Eumeta japonica</name>
    <dbReference type="NCBI Taxonomy" id="151549"/>
    <lineage>
        <taxon>Eukaryota</taxon>
        <taxon>Metazoa</taxon>
        <taxon>Ecdysozoa</taxon>
        <taxon>Arthropoda</taxon>
        <taxon>Hexapoda</taxon>
        <taxon>Insecta</taxon>
        <taxon>Pterygota</taxon>
        <taxon>Neoptera</taxon>
        <taxon>Endopterygota</taxon>
        <taxon>Lepidoptera</taxon>
        <taxon>Glossata</taxon>
        <taxon>Ditrysia</taxon>
        <taxon>Tineoidea</taxon>
        <taxon>Psychidae</taxon>
        <taxon>Oiketicinae</taxon>
        <taxon>Eumeta</taxon>
    </lineage>
</organism>
<accession>A0A4C1YE00</accession>
<reference evidence="2 3" key="1">
    <citation type="journal article" date="2019" name="Commun. Biol.">
        <title>The bagworm genome reveals a unique fibroin gene that provides high tensile strength.</title>
        <authorList>
            <person name="Kono N."/>
            <person name="Nakamura H."/>
            <person name="Ohtoshi R."/>
            <person name="Tomita M."/>
            <person name="Numata K."/>
            <person name="Arakawa K."/>
        </authorList>
    </citation>
    <scope>NUCLEOTIDE SEQUENCE [LARGE SCALE GENOMIC DNA]</scope>
</reference>